<comment type="caution">
    <text evidence="1">The sequence shown here is derived from an EMBL/GenBank/DDBJ whole genome shotgun (WGS) entry which is preliminary data.</text>
</comment>
<dbReference type="Proteomes" id="UP000722357">
    <property type="component" value="Unassembled WGS sequence"/>
</dbReference>
<reference evidence="1" key="1">
    <citation type="journal article" date="2021" name="PeerJ">
        <title>Extensive microbial diversity within the chicken gut microbiome revealed by metagenomics and culture.</title>
        <authorList>
            <person name="Gilroy R."/>
            <person name="Ravi A."/>
            <person name="Getino M."/>
            <person name="Pursley I."/>
            <person name="Horton D.L."/>
            <person name="Alikhan N.F."/>
            <person name="Baker D."/>
            <person name="Gharbi K."/>
            <person name="Hall N."/>
            <person name="Watson M."/>
            <person name="Adriaenssens E.M."/>
            <person name="Foster-Nyarko E."/>
            <person name="Jarju S."/>
            <person name="Secka A."/>
            <person name="Antonio M."/>
            <person name="Oren A."/>
            <person name="Chaudhuri R.R."/>
            <person name="La Ragione R."/>
            <person name="Hildebrand F."/>
            <person name="Pallen M.J."/>
        </authorList>
    </citation>
    <scope>NUCLEOTIDE SEQUENCE</scope>
    <source>
        <strain evidence="1">9794</strain>
    </source>
</reference>
<gene>
    <name evidence="1" type="ORF">K8V40_03365</name>
</gene>
<dbReference type="AlphaFoldDB" id="A0A921L4V5"/>
<organism evidence="1 2">
    <name type="scientific">Phocaeicola plebeius</name>
    <dbReference type="NCBI Taxonomy" id="310297"/>
    <lineage>
        <taxon>Bacteria</taxon>
        <taxon>Pseudomonadati</taxon>
        <taxon>Bacteroidota</taxon>
        <taxon>Bacteroidia</taxon>
        <taxon>Bacteroidales</taxon>
        <taxon>Bacteroidaceae</taxon>
        <taxon>Phocaeicola</taxon>
    </lineage>
</organism>
<evidence type="ECO:0000313" key="2">
    <source>
        <dbReference type="Proteomes" id="UP000722357"/>
    </source>
</evidence>
<evidence type="ECO:0000313" key="1">
    <source>
        <dbReference type="EMBL" id="HJF80679.1"/>
    </source>
</evidence>
<dbReference type="EMBL" id="DYWE01000037">
    <property type="protein sequence ID" value="HJF80679.1"/>
    <property type="molecule type" value="Genomic_DNA"/>
</dbReference>
<sequence>RRIAKMPLWAESRIHGDVYVRFGGRLSETYHRKVAWRRQPSLQIIDTKLSADMDMFAQRLNERKTSV</sequence>
<reference evidence="1" key="2">
    <citation type="submission" date="2021-09" db="EMBL/GenBank/DDBJ databases">
        <authorList>
            <person name="Gilroy R."/>
        </authorList>
    </citation>
    <scope>NUCLEOTIDE SEQUENCE</scope>
    <source>
        <strain evidence="1">9794</strain>
    </source>
</reference>
<feature type="non-terminal residue" evidence="1">
    <location>
        <position position="1"/>
    </location>
</feature>
<protein>
    <submittedName>
        <fullName evidence="1">Uncharacterized protein</fullName>
    </submittedName>
</protein>
<proteinExistence type="predicted"/>
<name>A0A921L4V5_9BACT</name>
<accession>A0A921L4V5</accession>